<dbReference type="EMBL" id="CAUYUE010000003">
    <property type="protein sequence ID" value="CAK0755930.1"/>
    <property type="molecule type" value="Genomic_DNA"/>
</dbReference>
<comment type="caution">
    <text evidence="2">The sequence shown here is derived from an EMBL/GenBank/DDBJ whole genome shotgun (WGS) entry which is preliminary data.</text>
</comment>
<evidence type="ECO:0000313" key="2">
    <source>
        <dbReference type="EMBL" id="CAK0755930.1"/>
    </source>
</evidence>
<reference evidence="2 3" key="1">
    <citation type="submission" date="2023-10" db="EMBL/GenBank/DDBJ databases">
        <authorList>
            <person name="Maclean D."/>
            <person name="Macfadyen A."/>
        </authorList>
    </citation>
    <scope>NUCLEOTIDE SEQUENCE [LARGE SCALE GENOMIC DNA]</scope>
</reference>
<protein>
    <submittedName>
        <fullName evidence="2">Uncharacterized protein</fullName>
    </submittedName>
</protein>
<evidence type="ECO:0000256" key="1">
    <source>
        <dbReference type="SAM" id="MobiDB-lite"/>
    </source>
</evidence>
<gene>
    <name evidence="2" type="ORF">CVIRNUC_002412</name>
</gene>
<organism evidence="2 3">
    <name type="scientific">Coccomyxa viridis</name>
    <dbReference type="NCBI Taxonomy" id="1274662"/>
    <lineage>
        <taxon>Eukaryota</taxon>
        <taxon>Viridiplantae</taxon>
        <taxon>Chlorophyta</taxon>
        <taxon>core chlorophytes</taxon>
        <taxon>Trebouxiophyceae</taxon>
        <taxon>Trebouxiophyceae incertae sedis</taxon>
        <taxon>Coccomyxaceae</taxon>
        <taxon>Coccomyxa</taxon>
    </lineage>
</organism>
<name>A0AAV1HZC5_9CHLO</name>
<sequence length="274" mass="28794">MMKKLTGDLRNTQQNQLPQQELQADIRQGGQPAMPGTPSLHAPNACLSLPAARTSSPLDHAPSMALIPSSSSLAVPASLTDETLPVLHPLPGAQGTALLQLLPTPYGAAEVQGKAYDEPELLQNSDSLQNSSTITVADMPQLITAAQSPRKSVELLPEMEDADQSIADQLLVNSPNPSSMDDDLSLDVAPSHSGAALDPKSAEALMMGSTPLDDCLAQLTSETAPSLRIPGSDDFMDSWKISGNDPVWQSLDLKGSPVGASPPSRPEDDAIFSF</sequence>
<accession>A0AAV1HZC5</accession>
<dbReference type="AlphaFoldDB" id="A0AAV1HZC5"/>
<proteinExistence type="predicted"/>
<evidence type="ECO:0000313" key="3">
    <source>
        <dbReference type="Proteomes" id="UP001314263"/>
    </source>
</evidence>
<feature type="region of interest" description="Disordered" evidence="1">
    <location>
        <begin position="253"/>
        <end position="274"/>
    </location>
</feature>
<keyword evidence="3" id="KW-1185">Reference proteome</keyword>
<dbReference type="Proteomes" id="UP001314263">
    <property type="component" value="Unassembled WGS sequence"/>
</dbReference>